<dbReference type="EC" id="1.-.-.-" evidence="8"/>
<comment type="caution">
    <text evidence="9">The sequence shown here is derived from an EMBL/GenBank/DDBJ whole genome shotgun (WGS) entry which is preliminary data.</text>
</comment>
<accession>A0A1W0XB31</accession>
<dbReference type="PANTHER" id="PTHR23023">
    <property type="entry name" value="DIMETHYLANILINE MONOOXYGENASE"/>
    <property type="match status" value="1"/>
</dbReference>
<dbReference type="InterPro" id="IPR000960">
    <property type="entry name" value="Flavin_mOase"/>
</dbReference>
<evidence type="ECO:0000256" key="6">
    <source>
        <dbReference type="ARBA" id="ARBA00023002"/>
    </source>
</evidence>
<reference evidence="10" key="1">
    <citation type="submission" date="2017-01" db="EMBL/GenBank/DDBJ databases">
        <title>Comparative genomics of anhydrobiosis in the tardigrade Hypsibius dujardini.</title>
        <authorList>
            <person name="Yoshida Y."/>
            <person name="Koutsovoulos G."/>
            <person name="Laetsch D."/>
            <person name="Stevens L."/>
            <person name="Kumar S."/>
            <person name="Horikawa D."/>
            <person name="Ishino K."/>
            <person name="Komine S."/>
            <person name="Tomita M."/>
            <person name="Blaxter M."/>
            <person name="Arakawa K."/>
        </authorList>
    </citation>
    <scope>NUCLEOTIDE SEQUENCE [LARGE SCALE GENOMIC DNA]</scope>
    <source>
        <strain evidence="10">Z151</strain>
    </source>
</reference>
<dbReference type="GO" id="GO:0050660">
    <property type="term" value="F:flavin adenine dinucleotide binding"/>
    <property type="evidence" value="ECO:0007669"/>
    <property type="project" value="InterPro"/>
</dbReference>
<proteinExistence type="inferred from homology"/>
<name>A0A1W0XB31_HYPEX</name>
<organism evidence="9 10">
    <name type="scientific">Hypsibius exemplaris</name>
    <name type="common">Freshwater tardigrade</name>
    <dbReference type="NCBI Taxonomy" id="2072580"/>
    <lineage>
        <taxon>Eukaryota</taxon>
        <taxon>Metazoa</taxon>
        <taxon>Ecdysozoa</taxon>
        <taxon>Tardigrada</taxon>
        <taxon>Eutardigrada</taxon>
        <taxon>Parachela</taxon>
        <taxon>Hypsibioidea</taxon>
        <taxon>Hypsibiidae</taxon>
        <taxon>Hypsibius</taxon>
    </lineage>
</organism>
<dbReference type="Gene3D" id="3.50.50.60">
    <property type="entry name" value="FAD/NAD(P)-binding domain"/>
    <property type="match status" value="2"/>
</dbReference>
<evidence type="ECO:0000256" key="2">
    <source>
        <dbReference type="ARBA" id="ARBA00009183"/>
    </source>
</evidence>
<evidence type="ECO:0000313" key="9">
    <source>
        <dbReference type="EMBL" id="OQV24618.1"/>
    </source>
</evidence>
<dbReference type="FunFam" id="3.50.50.60:FF:000138">
    <property type="entry name" value="Flavin-containing monooxygenase"/>
    <property type="match status" value="1"/>
</dbReference>
<evidence type="ECO:0000256" key="4">
    <source>
        <dbReference type="ARBA" id="ARBA00022827"/>
    </source>
</evidence>
<keyword evidence="4 8" id="KW-0274">FAD</keyword>
<evidence type="ECO:0000256" key="8">
    <source>
        <dbReference type="RuleBase" id="RU361177"/>
    </source>
</evidence>
<dbReference type="GO" id="GO:0004499">
    <property type="term" value="F:N,N-dimethylaniline monooxygenase activity"/>
    <property type="evidence" value="ECO:0007669"/>
    <property type="project" value="InterPro"/>
</dbReference>
<dbReference type="PRINTS" id="PR00370">
    <property type="entry name" value="FMOXYGENASE"/>
</dbReference>
<evidence type="ECO:0000256" key="7">
    <source>
        <dbReference type="ARBA" id="ARBA00023033"/>
    </source>
</evidence>
<sequence>MAAHQNGPLAEHQNGHLAAHQNGPLAEHQNGPLAEHQNGHSMKKKIAVIGAGMTGLCTLRHFALDPDYDVVAFERMDTIAGVWNYPEGCEKYTDEPDTSTRYCRTYRNLRTNSPRDLTRYPDFPFPKEVTESYCNRATVRKYFDAYTEHFGLLPFIRFRHKVEQITPVGKAGGDDAPTKWQVTVRDLESGTVTTNEFDNVIVCSGHFHTPYLPKIEGIEKFKGTVMHSCEYRVPEAFQDKNVLIIGAKTSAMDITTEIVPFARQVIVYRRFKVSIFEAKFPNVSEIADLVDFGADHLVQKDGTVRPIDAVILCTGYIFDYPFLSPECHVTVSRGRVAPLWRHLIHCEFPTLAFVGLANMAIFIQVADAQVRFYKAVTDGRVTLPNENIMRDETEAEFQGRLKQGIPEHLAHEMITSQWDYVAELAQEAGFEPFPPVARKMFEANGRSIRAAPYEFRNYRMERLDAENFVREPLNPTGKANGIVVSQEQLDKLDKETLAGRRNIAN</sequence>
<comment type="similarity">
    <text evidence="2 8">Belongs to the FMO family.</text>
</comment>
<dbReference type="OrthoDB" id="66881at2759"/>
<keyword evidence="3 8" id="KW-0285">Flavoprotein</keyword>
<dbReference type="InterPro" id="IPR050346">
    <property type="entry name" value="FMO-like"/>
</dbReference>
<dbReference type="EMBL" id="MTYJ01000006">
    <property type="protein sequence ID" value="OQV24618.1"/>
    <property type="molecule type" value="Genomic_DNA"/>
</dbReference>
<keyword evidence="5" id="KW-0521">NADP</keyword>
<keyword evidence="6 8" id="KW-0560">Oxidoreductase</keyword>
<dbReference type="SUPFAM" id="SSF51905">
    <property type="entry name" value="FAD/NAD(P)-binding domain"/>
    <property type="match status" value="2"/>
</dbReference>
<dbReference type="InterPro" id="IPR020946">
    <property type="entry name" value="Flavin_mOase-like"/>
</dbReference>
<dbReference type="Proteomes" id="UP000192578">
    <property type="component" value="Unassembled WGS sequence"/>
</dbReference>
<dbReference type="InterPro" id="IPR036188">
    <property type="entry name" value="FAD/NAD-bd_sf"/>
</dbReference>
<keyword evidence="10" id="KW-1185">Reference proteome</keyword>
<keyword evidence="7 8" id="KW-0503">Monooxygenase</keyword>
<evidence type="ECO:0000256" key="1">
    <source>
        <dbReference type="ARBA" id="ARBA00001974"/>
    </source>
</evidence>
<comment type="cofactor">
    <cofactor evidence="1 8">
        <name>FAD</name>
        <dbReference type="ChEBI" id="CHEBI:57692"/>
    </cofactor>
</comment>
<evidence type="ECO:0000256" key="3">
    <source>
        <dbReference type="ARBA" id="ARBA00022630"/>
    </source>
</evidence>
<dbReference type="GO" id="GO:0050661">
    <property type="term" value="F:NADP binding"/>
    <property type="evidence" value="ECO:0007669"/>
    <property type="project" value="InterPro"/>
</dbReference>
<evidence type="ECO:0000313" key="10">
    <source>
        <dbReference type="Proteomes" id="UP000192578"/>
    </source>
</evidence>
<gene>
    <name evidence="9" type="ORF">BV898_01678</name>
</gene>
<dbReference type="AlphaFoldDB" id="A0A1W0XB31"/>
<dbReference type="Pfam" id="PF00743">
    <property type="entry name" value="FMO-like"/>
    <property type="match status" value="2"/>
</dbReference>
<evidence type="ECO:0000256" key="5">
    <source>
        <dbReference type="ARBA" id="ARBA00022857"/>
    </source>
</evidence>
<protein>
    <recommendedName>
        <fullName evidence="8">Flavin-containing monooxygenase</fullName>
        <ecNumber evidence="8">1.-.-.-</ecNumber>
    </recommendedName>
</protein>